<name>A0A396K424_MEDTR</name>
<dbReference type="Gramene" id="rna6633">
    <property type="protein sequence ID" value="RHN82465.1"/>
    <property type="gene ID" value="gene6633"/>
</dbReference>
<dbReference type="InterPro" id="IPR008928">
    <property type="entry name" value="6-hairpin_glycosidase_sf"/>
</dbReference>
<dbReference type="AlphaFoldDB" id="A0A396K424"/>
<dbReference type="GO" id="GO:0008810">
    <property type="term" value="F:cellulase activity"/>
    <property type="evidence" value="ECO:0007669"/>
    <property type="project" value="UniProtKB-EC"/>
</dbReference>
<organism evidence="1 2">
    <name type="scientific">Medicago truncatula</name>
    <name type="common">Barrel medic</name>
    <name type="synonym">Medicago tribuloides</name>
    <dbReference type="NCBI Taxonomy" id="3880"/>
    <lineage>
        <taxon>Eukaryota</taxon>
        <taxon>Viridiplantae</taxon>
        <taxon>Streptophyta</taxon>
        <taxon>Embryophyta</taxon>
        <taxon>Tracheophyta</taxon>
        <taxon>Spermatophyta</taxon>
        <taxon>Magnoliopsida</taxon>
        <taxon>eudicotyledons</taxon>
        <taxon>Gunneridae</taxon>
        <taxon>Pentapetalae</taxon>
        <taxon>rosids</taxon>
        <taxon>fabids</taxon>
        <taxon>Fabales</taxon>
        <taxon>Fabaceae</taxon>
        <taxon>Papilionoideae</taxon>
        <taxon>50 kb inversion clade</taxon>
        <taxon>NPAAA clade</taxon>
        <taxon>Hologalegina</taxon>
        <taxon>IRL clade</taxon>
        <taxon>Trifolieae</taxon>
        <taxon>Medicago</taxon>
    </lineage>
</organism>
<evidence type="ECO:0000313" key="1">
    <source>
        <dbReference type="EMBL" id="RHN82465.1"/>
    </source>
</evidence>
<keyword evidence="1" id="KW-0378">Hydrolase</keyword>
<accession>A0A396K424</accession>
<dbReference type="EMBL" id="PSQE01000001">
    <property type="protein sequence ID" value="RHN82465.1"/>
    <property type="molecule type" value="Genomic_DNA"/>
</dbReference>
<comment type="caution">
    <text evidence="1">The sequence shown here is derived from an EMBL/GenBank/DDBJ whole genome shotgun (WGS) entry which is preliminary data.</text>
</comment>
<dbReference type="EC" id="3.2.1.4" evidence="1"/>
<evidence type="ECO:0000313" key="2">
    <source>
        <dbReference type="Proteomes" id="UP000265566"/>
    </source>
</evidence>
<dbReference type="SUPFAM" id="SSF48208">
    <property type="entry name" value="Six-hairpin glycosidases"/>
    <property type="match status" value="1"/>
</dbReference>
<dbReference type="InterPro" id="IPR012341">
    <property type="entry name" value="6hp_glycosidase-like_sf"/>
</dbReference>
<sequence length="76" mass="8618">MCSPFLPDSPYHQINLTPGGFIHMRDGANTQYAISTSFLFTVYSDLLAKYNQIVKCENKEFDSAHLLDFAKKQVSI</sequence>
<gene>
    <name evidence="1" type="ORF">MtrunA17_Chr1g0210191</name>
</gene>
<dbReference type="GO" id="GO:0005975">
    <property type="term" value="P:carbohydrate metabolic process"/>
    <property type="evidence" value="ECO:0007669"/>
    <property type="project" value="InterPro"/>
</dbReference>
<proteinExistence type="predicted"/>
<dbReference type="Gene3D" id="1.50.10.10">
    <property type="match status" value="1"/>
</dbReference>
<protein>
    <submittedName>
        <fullName evidence="1">Putative cellulase</fullName>
        <ecNumber evidence="1">3.2.1.4</ecNumber>
    </submittedName>
</protein>
<dbReference type="Proteomes" id="UP000265566">
    <property type="component" value="Chromosome 1"/>
</dbReference>
<reference evidence="2" key="1">
    <citation type="journal article" date="2018" name="Nat. Plants">
        <title>Whole-genome landscape of Medicago truncatula symbiotic genes.</title>
        <authorList>
            <person name="Pecrix Y."/>
            <person name="Staton S.E."/>
            <person name="Sallet E."/>
            <person name="Lelandais-Briere C."/>
            <person name="Moreau S."/>
            <person name="Carrere S."/>
            <person name="Blein T."/>
            <person name="Jardinaud M.F."/>
            <person name="Latrasse D."/>
            <person name="Zouine M."/>
            <person name="Zahm M."/>
            <person name="Kreplak J."/>
            <person name="Mayjonade B."/>
            <person name="Satge C."/>
            <person name="Perez M."/>
            <person name="Cauet S."/>
            <person name="Marande W."/>
            <person name="Chantry-Darmon C."/>
            <person name="Lopez-Roques C."/>
            <person name="Bouchez O."/>
            <person name="Berard A."/>
            <person name="Debelle F."/>
            <person name="Munos S."/>
            <person name="Bendahmane A."/>
            <person name="Berges H."/>
            <person name="Niebel A."/>
            <person name="Buitink J."/>
            <person name="Frugier F."/>
            <person name="Benhamed M."/>
            <person name="Crespi M."/>
            <person name="Gouzy J."/>
            <person name="Gamas P."/>
        </authorList>
    </citation>
    <scope>NUCLEOTIDE SEQUENCE [LARGE SCALE GENOMIC DNA]</scope>
    <source>
        <strain evidence="2">cv. Jemalong A17</strain>
    </source>
</reference>
<keyword evidence="1" id="KW-0326">Glycosidase</keyword>